<feature type="domain" description="RsbT co-antagonist protein RsbRD N-terminal" evidence="3">
    <location>
        <begin position="34"/>
        <end position="176"/>
    </location>
</feature>
<comment type="similarity">
    <text evidence="1">Belongs to the CdaR family.</text>
</comment>
<feature type="domain" description="CdaR GGDEF-like" evidence="4">
    <location>
        <begin position="191"/>
        <end position="313"/>
    </location>
</feature>
<evidence type="ECO:0008006" key="6">
    <source>
        <dbReference type="Google" id="ProtNLM"/>
    </source>
</evidence>
<dbReference type="InterPro" id="IPR025751">
    <property type="entry name" value="RsbRD_N_dom"/>
</dbReference>
<dbReference type="PANTHER" id="PTHR33744:SF1">
    <property type="entry name" value="DNA-BINDING TRANSCRIPTIONAL ACTIVATOR ADER"/>
    <property type="match status" value="1"/>
</dbReference>
<evidence type="ECO:0000259" key="4">
    <source>
        <dbReference type="Pfam" id="PF17853"/>
    </source>
</evidence>
<accession>A0AAU7AS23</accession>
<dbReference type="InterPro" id="IPR041522">
    <property type="entry name" value="CdaR_GGDEF"/>
</dbReference>
<evidence type="ECO:0000313" key="5">
    <source>
        <dbReference type="EMBL" id="XAY04163.1"/>
    </source>
</evidence>
<organism evidence="5">
    <name type="scientific">Paraconexibacter sp. AEG42_29</name>
    <dbReference type="NCBI Taxonomy" id="2997339"/>
    <lineage>
        <taxon>Bacteria</taxon>
        <taxon>Bacillati</taxon>
        <taxon>Actinomycetota</taxon>
        <taxon>Thermoleophilia</taxon>
        <taxon>Solirubrobacterales</taxon>
        <taxon>Paraconexibacteraceae</taxon>
        <taxon>Paraconexibacter</taxon>
    </lineage>
</organism>
<evidence type="ECO:0000259" key="2">
    <source>
        <dbReference type="Pfam" id="PF13556"/>
    </source>
</evidence>
<dbReference type="InterPro" id="IPR025736">
    <property type="entry name" value="PucR_C-HTH_dom"/>
</dbReference>
<dbReference type="Pfam" id="PF14361">
    <property type="entry name" value="RsbRD_N"/>
    <property type="match status" value="1"/>
</dbReference>
<name>A0AAU7AS23_9ACTN</name>
<dbReference type="Gene3D" id="1.10.10.2840">
    <property type="entry name" value="PucR C-terminal helix-turn-helix domain"/>
    <property type="match status" value="1"/>
</dbReference>
<sequence length="446" mass="46631">MPARDSPRTPTGTGAAAAEAALRTTVAVIAEDADAIARTVAALVHREVPEAAVDPVTVEETRRTSRATLLALVDGWRRGEPPAQVQPPPELLFQVGVMVRDGIPLGPLLQILQLAHGALADAWDERITTAGLSPALQARTMRLAHQLTFAWFAGLTAQLTAAYAREHARAARTPDAKRREAVLAALSGRSVDVDALSRTAAHEFRRHHVGLVLWHGAPAGGDVPAALDVPRPLVLAAREVALRLGAPPPLLVPAASAVAWGWVALPAAPAADALRAAVDAARPADTWIASGDPAPGLDGFRATHADALAAAQVAMLGAGTAAPDGGGTARYDDVELVALLADDLPRARRFALRRLGDLARDDPDHAVLRATLLVYLEEHGSRTATASRVGVHPNTVTNRARAAEALIGRPLTERPVELQVALALAASLGPQVLLAESAGARTRRRS</sequence>
<evidence type="ECO:0000259" key="3">
    <source>
        <dbReference type="Pfam" id="PF14361"/>
    </source>
</evidence>
<dbReference type="Pfam" id="PF17853">
    <property type="entry name" value="GGDEF_2"/>
    <property type="match status" value="1"/>
</dbReference>
<dbReference type="AlphaFoldDB" id="A0AAU7AS23"/>
<dbReference type="Pfam" id="PF13556">
    <property type="entry name" value="HTH_30"/>
    <property type="match status" value="1"/>
</dbReference>
<evidence type="ECO:0000256" key="1">
    <source>
        <dbReference type="ARBA" id="ARBA00006754"/>
    </source>
</evidence>
<dbReference type="PANTHER" id="PTHR33744">
    <property type="entry name" value="CARBOHYDRATE DIACID REGULATOR"/>
    <property type="match status" value="1"/>
</dbReference>
<reference evidence="5" key="1">
    <citation type="submission" date="2022-12" db="EMBL/GenBank/DDBJ databases">
        <title>Paraconexibacter alkalitolerans sp. nov. and Baekduia alba sp. nov., isolated from soil and emended description of the genera Paraconexibacter (Chun et al., 2020) and Baekduia (An et al., 2020).</title>
        <authorList>
            <person name="Vieira S."/>
            <person name="Huber K.J."/>
            <person name="Geppert A."/>
            <person name="Wolf J."/>
            <person name="Neumann-Schaal M."/>
            <person name="Muesken M."/>
            <person name="Overmann J."/>
        </authorList>
    </citation>
    <scope>NUCLEOTIDE SEQUENCE</scope>
    <source>
        <strain evidence="5">AEG42_29</strain>
    </source>
</reference>
<dbReference type="InterPro" id="IPR051448">
    <property type="entry name" value="CdaR-like_regulators"/>
</dbReference>
<dbReference type="EMBL" id="CP114014">
    <property type="protein sequence ID" value="XAY04163.1"/>
    <property type="molecule type" value="Genomic_DNA"/>
</dbReference>
<gene>
    <name evidence="5" type="ORF">DSM112329_00993</name>
</gene>
<dbReference type="InterPro" id="IPR042070">
    <property type="entry name" value="PucR_C-HTH_sf"/>
</dbReference>
<feature type="domain" description="PucR C-terminal helix-turn-helix" evidence="2">
    <location>
        <begin position="368"/>
        <end position="426"/>
    </location>
</feature>
<proteinExistence type="inferred from homology"/>
<protein>
    <recommendedName>
        <fullName evidence="6">PucR family transcriptional regulator</fullName>
    </recommendedName>
</protein>
<dbReference type="RefSeq" id="WP_354700707.1">
    <property type="nucleotide sequence ID" value="NZ_CP114014.1"/>
</dbReference>
<dbReference type="KEGG" id="parq:DSM112329_00993"/>